<keyword evidence="2" id="KW-1185">Reference proteome</keyword>
<sequence length="172" mass="19482">MINMPDVLSYVTLPDATERAFASKDARKLAKIRLLQRALDLEAKIATRGLSDTDIKDIEDAIQALDVEPFIEREEAEQPIPEFLTVRDVSLITGLAPQVVRRHLQNGKYEGFQNAGENTTWNVYPTQFLTHPNWQKFLKEKDKGFEHSKQVANLALELLELEPPAEANDAVK</sequence>
<organism evidence="1 2">
    <name type="scientific">Paenibacillus eucommiae</name>
    <dbReference type="NCBI Taxonomy" id="1355755"/>
    <lineage>
        <taxon>Bacteria</taxon>
        <taxon>Bacillati</taxon>
        <taxon>Bacillota</taxon>
        <taxon>Bacilli</taxon>
        <taxon>Bacillales</taxon>
        <taxon>Paenibacillaceae</taxon>
        <taxon>Paenibacillus</taxon>
    </lineage>
</organism>
<evidence type="ECO:0000313" key="1">
    <source>
        <dbReference type="EMBL" id="MBP1994672.1"/>
    </source>
</evidence>
<accession>A0ABS4J4B0</accession>
<dbReference type="EMBL" id="JAGGLB010000027">
    <property type="protein sequence ID" value="MBP1994672.1"/>
    <property type="molecule type" value="Genomic_DNA"/>
</dbReference>
<evidence type="ECO:0000313" key="2">
    <source>
        <dbReference type="Proteomes" id="UP001519287"/>
    </source>
</evidence>
<comment type="caution">
    <text evidence="1">The sequence shown here is derived from an EMBL/GenBank/DDBJ whole genome shotgun (WGS) entry which is preliminary data.</text>
</comment>
<evidence type="ECO:0008006" key="3">
    <source>
        <dbReference type="Google" id="ProtNLM"/>
    </source>
</evidence>
<protein>
    <recommendedName>
        <fullName evidence="3">DNA-binding protein</fullName>
    </recommendedName>
</protein>
<proteinExistence type="predicted"/>
<gene>
    <name evidence="1" type="ORF">J2Z66_006311</name>
</gene>
<name>A0ABS4J4B0_9BACL</name>
<reference evidence="1 2" key="1">
    <citation type="submission" date="2021-03" db="EMBL/GenBank/DDBJ databases">
        <title>Genomic Encyclopedia of Type Strains, Phase IV (KMG-IV): sequencing the most valuable type-strain genomes for metagenomic binning, comparative biology and taxonomic classification.</title>
        <authorList>
            <person name="Goeker M."/>
        </authorList>
    </citation>
    <scope>NUCLEOTIDE SEQUENCE [LARGE SCALE GENOMIC DNA]</scope>
    <source>
        <strain evidence="1 2">DSM 26048</strain>
    </source>
</reference>
<dbReference type="Proteomes" id="UP001519287">
    <property type="component" value="Unassembled WGS sequence"/>
</dbReference>
<dbReference type="RefSeq" id="WP_209976505.1">
    <property type="nucleotide sequence ID" value="NZ_JAGGLB010000027.1"/>
</dbReference>